<organism evidence="2 3">
    <name type="scientific">Podospora appendiculata</name>
    <dbReference type="NCBI Taxonomy" id="314037"/>
    <lineage>
        <taxon>Eukaryota</taxon>
        <taxon>Fungi</taxon>
        <taxon>Dikarya</taxon>
        <taxon>Ascomycota</taxon>
        <taxon>Pezizomycotina</taxon>
        <taxon>Sordariomycetes</taxon>
        <taxon>Sordariomycetidae</taxon>
        <taxon>Sordariales</taxon>
        <taxon>Podosporaceae</taxon>
        <taxon>Podospora</taxon>
    </lineage>
</organism>
<name>A0AAE0XAI3_9PEZI</name>
<keyword evidence="3" id="KW-1185">Reference proteome</keyword>
<dbReference type="PANTHER" id="PTHR24148:SF64">
    <property type="entry name" value="HETEROKARYON INCOMPATIBILITY DOMAIN-CONTAINING PROTEIN"/>
    <property type="match status" value="1"/>
</dbReference>
<comment type="caution">
    <text evidence="2">The sequence shown here is derived from an EMBL/GenBank/DDBJ whole genome shotgun (WGS) entry which is preliminary data.</text>
</comment>
<reference evidence="2" key="1">
    <citation type="journal article" date="2023" name="Mol. Phylogenet. Evol.">
        <title>Genome-scale phylogeny and comparative genomics of the fungal order Sordariales.</title>
        <authorList>
            <person name="Hensen N."/>
            <person name="Bonometti L."/>
            <person name="Westerberg I."/>
            <person name="Brannstrom I.O."/>
            <person name="Guillou S."/>
            <person name="Cros-Aarteil S."/>
            <person name="Calhoun S."/>
            <person name="Haridas S."/>
            <person name="Kuo A."/>
            <person name="Mondo S."/>
            <person name="Pangilinan J."/>
            <person name="Riley R."/>
            <person name="LaButti K."/>
            <person name="Andreopoulos B."/>
            <person name="Lipzen A."/>
            <person name="Chen C."/>
            <person name="Yan M."/>
            <person name="Daum C."/>
            <person name="Ng V."/>
            <person name="Clum A."/>
            <person name="Steindorff A."/>
            <person name="Ohm R.A."/>
            <person name="Martin F."/>
            <person name="Silar P."/>
            <person name="Natvig D.O."/>
            <person name="Lalanne C."/>
            <person name="Gautier V."/>
            <person name="Ament-Velasquez S.L."/>
            <person name="Kruys A."/>
            <person name="Hutchinson M.I."/>
            <person name="Powell A.J."/>
            <person name="Barry K."/>
            <person name="Miller A.N."/>
            <person name="Grigoriev I.V."/>
            <person name="Debuchy R."/>
            <person name="Gladieux P."/>
            <person name="Hiltunen Thoren M."/>
            <person name="Johannesson H."/>
        </authorList>
    </citation>
    <scope>NUCLEOTIDE SEQUENCE</scope>
    <source>
        <strain evidence="2">CBS 314.62</strain>
    </source>
</reference>
<dbReference type="Pfam" id="PF06985">
    <property type="entry name" value="HET"/>
    <property type="match status" value="1"/>
</dbReference>
<reference evidence="2" key="2">
    <citation type="submission" date="2023-06" db="EMBL/GenBank/DDBJ databases">
        <authorList>
            <consortium name="Lawrence Berkeley National Laboratory"/>
            <person name="Haridas S."/>
            <person name="Hensen N."/>
            <person name="Bonometti L."/>
            <person name="Westerberg I."/>
            <person name="Brannstrom I.O."/>
            <person name="Guillou S."/>
            <person name="Cros-Aarteil S."/>
            <person name="Calhoun S."/>
            <person name="Kuo A."/>
            <person name="Mondo S."/>
            <person name="Pangilinan J."/>
            <person name="Riley R."/>
            <person name="Labutti K."/>
            <person name="Andreopoulos B."/>
            <person name="Lipzen A."/>
            <person name="Chen C."/>
            <person name="Yanf M."/>
            <person name="Daum C."/>
            <person name="Ng V."/>
            <person name="Clum A."/>
            <person name="Steindorff A."/>
            <person name="Ohm R."/>
            <person name="Martin F."/>
            <person name="Silar P."/>
            <person name="Natvig D."/>
            <person name="Lalanne C."/>
            <person name="Gautier V."/>
            <person name="Ament-Velasquez S.L."/>
            <person name="Kruys A."/>
            <person name="Hutchinson M.I."/>
            <person name="Powell A.J."/>
            <person name="Barry K."/>
            <person name="Miller A.N."/>
            <person name="Grigoriev I.V."/>
            <person name="Debuchy R."/>
            <person name="Gladieux P."/>
            <person name="Thoren M.H."/>
            <person name="Johannesson H."/>
        </authorList>
    </citation>
    <scope>NUCLEOTIDE SEQUENCE</scope>
    <source>
        <strain evidence="2">CBS 314.62</strain>
    </source>
</reference>
<dbReference type="InterPro" id="IPR052895">
    <property type="entry name" value="HetReg/Transcr_Mod"/>
</dbReference>
<dbReference type="Proteomes" id="UP001270362">
    <property type="component" value="Unassembled WGS sequence"/>
</dbReference>
<dbReference type="Pfam" id="PF26639">
    <property type="entry name" value="Het-6_barrel"/>
    <property type="match status" value="1"/>
</dbReference>
<evidence type="ECO:0000313" key="2">
    <source>
        <dbReference type="EMBL" id="KAK3689120.1"/>
    </source>
</evidence>
<feature type="domain" description="Heterokaryon incompatibility" evidence="1">
    <location>
        <begin position="42"/>
        <end position="209"/>
    </location>
</feature>
<dbReference type="PANTHER" id="PTHR24148">
    <property type="entry name" value="ANKYRIN REPEAT DOMAIN-CONTAINING PROTEIN 39 HOMOLOG-RELATED"/>
    <property type="match status" value="1"/>
</dbReference>
<protein>
    <submittedName>
        <fullName evidence="2">Heterokaryon incompatibility protein-domain-containing protein</fullName>
    </submittedName>
</protein>
<accession>A0AAE0XAI3</accession>
<evidence type="ECO:0000313" key="3">
    <source>
        <dbReference type="Proteomes" id="UP001270362"/>
    </source>
</evidence>
<gene>
    <name evidence="2" type="ORF">B0T22DRAFT_167021</name>
</gene>
<sequence>MASHQYSPLTASQIRLLTLEPGTGDAPLLGSLSIVSLNAASFEALSYVWGSGEKPCQILTPSGVLPMTKSLHSFLLRLRLDKPRVLWADGLCINQADDEEKGSQVMLMPEIYSKANTVLVDLGEATDDSDLALDLLDKHWRHGIWKGAQLGLAGGQTLTPEVFAFYLGIDLTRVEPFEGELPERGDIAWNACTNFWNRAWFLRVWVVQEFILAQNPVMYVGSRTVDWRHLFAATCAYGDATGLPWRMDGSSEASHRGMMVYICVVTIRQVRRLQQSQEGREFLQKDSYGPLWYKFSTCRFIEVLHYFQFCEATLDRDRYYALLAVSQDVTMQTGVVVDYVCPASTVVKRFARLLISRPYGDELLLRAGLWQLWHDDIPSWTQDLAGPRKSPQHITMSNNTFKACGDTAFVVDLHPRLDDIISIRGKMIDVLVTSHKPNNGRPQEAGQITLQDWLRYLAEGVDDLLRDYPHTTYHPTNEEPLDAACMTLLARSGDAFTTDKKLLMAFYTMLWHGLAPPEVLAQKPAYLLVLLKRFRGTIEEWNQGLKDITREILWPFIQPLRPARTKRGYFANLPPCFEAGDEVWVVSGCQLPLLLRRSRDRPGIYRLVGSCYVHGLMRGEAVVDAKECEFTRVWVH</sequence>
<evidence type="ECO:0000259" key="1">
    <source>
        <dbReference type="Pfam" id="PF06985"/>
    </source>
</evidence>
<dbReference type="AlphaFoldDB" id="A0AAE0XAI3"/>
<proteinExistence type="predicted"/>
<dbReference type="EMBL" id="JAULSO010000002">
    <property type="protein sequence ID" value="KAK3689120.1"/>
    <property type="molecule type" value="Genomic_DNA"/>
</dbReference>
<dbReference type="InterPro" id="IPR010730">
    <property type="entry name" value="HET"/>
</dbReference>